<dbReference type="GO" id="GO:0005829">
    <property type="term" value="C:cytosol"/>
    <property type="evidence" value="ECO:0007669"/>
    <property type="project" value="TreeGrafter"/>
</dbReference>
<reference evidence="2 3" key="1">
    <citation type="submission" date="2018-10" db="EMBL/GenBank/DDBJ databases">
        <title>Histidinibacterium lentulum gen. nov., sp. nov., a marine bacterium from the culture broth of Picochlorum sp. 122.</title>
        <authorList>
            <person name="Wang G."/>
        </authorList>
    </citation>
    <scope>NUCLEOTIDE SEQUENCE [LARGE SCALE GENOMIC DNA]</scope>
    <source>
        <strain evidence="2 3">B17</strain>
    </source>
</reference>
<organism evidence="2 3">
    <name type="scientific">Histidinibacterium lentulum</name>
    <dbReference type="NCBI Taxonomy" id="2480588"/>
    <lineage>
        <taxon>Bacteria</taxon>
        <taxon>Pseudomonadati</taxon>
        <taxon>Pseudomonadota</taxon>
        <taxon>Alphaproteobacteria</taxon>
        <taxon>Rhodobacterales</taxon>
        <taxon>Paracoccaceae</taxon>
        <taxon>Histidinibacterium</taxon>
    </lineage>
</organism>
<proteinExistence type="inferred from homology"/>
<dbReference type="InterPro" id="IPR006175">
    <property type="entry name" value="YjgF/YER057c/UK114"/>
</dbReference>
<dbReference type="EMBL" id="RDRB01000005">
    <property type="protein sequence ID" value="ROU01244.1"/>
    <property type="molecule type" value="Genomic_DNA"/>
</dbReference>
<gene>
    <name evidence="2" type="ORF">EAT49_12060</name>
</gene>
<dbReference type="GO" id="GO:0019239">
    <property type="term" value="F:deaminase activity"/>
    <property type="evidence" value="ECO:0007669"/>
    <property type="project" value="TreeGrafter"/>
</dbReference>
<dbReference type="CDD" id="cd00448">
    <property type="entry name" value="YjgF_YER057c_UK114_family"/>
    <property type="match status" value="1"/>
</dbReference>
<dbReference type="OrthoDB" id="9808943at2"/>
<comment type="caution">
    <text evidence="2">The sequence shown here is derived from an EMBL/GenBank/DDBJ whole genome shotgun (WGS) entry which is preliminary data.</text>
</comment>
<protein>
    <submittedName>
        <fullName evidence="2">RidA family protein</fullName>
    </submittedName>
</protein>
<dbReference type="Proteomes" id="UP000268016">
    <property type="component" value="Unassembled WGS sequence"/>
</dbReference>
<dbReference type="InterPro" id="IPR035959">
    <property type="entry name" value="RutC-like_sf"/>
</dbReference>
<dbReference type="PANTHER" id="PTHR11803:SF58">
    <property type="entry name" value="PROTEIN HMF1-RELATED"/>
    <property type="match status" value="1"/>
</dbReference>
<name>A0A3N2R1A6_9RHOB</name>
<keyword evidence="3" id="KW-1185">Reference proteome</keyword>
<dbReference type="AlphaFoldDB" id="A0A3N2R1A6"/>
<dbReference type="Pfam" id="PF01042">
    <property type="entry name" value="Ribonuc_L-PSP"/>
    <property type="match status" value="1"/>
</dbReference>
<evidence type="ECO:0000256" key="1">
    <source>
        <dbReference type="ARBA" id="ARBA00010552"/>
    </source>
</evidence>
<dbReference type="RefSeq" id="WP_123642576.1">
    <property type="nucleotide sequence ID" value="NZ_ML119085.1"/>
</dbReference>
<comment type="similarity">
    <text evidence="1">Belongs to the RutC family.</text>
</comment>
<evidence type="ECO:0000313" key="2">
    <source>
        <dbReference type="EMBL" id="ROU01244.1"/>
    </source>
</evidence>
<accession>A0A3N2R1A6</accession>
<evidence type="ECO:0000313" key="3">
    <source>
        <dbReference type="Proteomes" id="UP000268016"/>
    </source>
</evidence>
<dbReference type="PANTHER" id="PTHR11803">
    <property type="entry name" value="2-IMINOBUTANOATE/2-IMINOPROPANOATE DEAMINASE RIDA"/>
    <property type="match status" value="1"/>
</dbReference>
<dbReference type="Gene3D" id="3.30.1330.40">
    <property type="entry name" value="RutC-like"/>
    <property type="match status" value="1"/>
</dbReference>
<sequence>MANVEIRTDEAPKPNSAYAQAMEVRAGARVVHVSGQLGISPEGELAEGMEAQLEQAWRNVLAILKAADMTHTDIVDMKVFLTEPEGVPIARQVRDRVLGGHLAASTLLICGLANPAWKAEISVTAASDRS</sequence>
<dbReference type="SUPFAM" id="SSF55298">
    <property type="entry name" value="YjgF-like"/>
    <property type="match status" value="1"/>
</dbReference>